<dbReference type="InterPro" id="IPR003395">
    <property type="entry name" value="RecF/RecN/SMC_N"/>
</dbReference>
<dbReference type="RefSeq" id="WP_103357334.1">
    <property type="nucleotide sequence ID" value="NZ_CP113107.1"/>
</dbReference>
<organism evidence="9 10">
    <name type="scientific">Staphylococcus rostri</name>
    <dbReference type="NCBI Taxonomy" id="522262"/>
    <lineage>
        <taxon>Bacteria</taxon>
        <taxon>Bacillati</taxon>
        <taxon>Bacillota</taxon>
        <taxon>Bacilli</taxon>
        <taxon>Bacillales</taxon>
        <taxon>Staphylococcaceae</taxon>
        <taxon>Staphylococcus</taxon>
    </lineage>
</organism>
<dbReference type="CDD" id="cd03278">
    <property type="entry name" value="ABC_SMC_barmotin"/>
    <property type="match status" value="2"/>
</dbReference>
<comment type="function">
    <text evidence="7">Required for chromosome condensation and partitioning.</text>
</comment>
<evidence type="ECO:0000256" key="4">
    <source>
        <dbReference type="ARBA" id="ARBA00022840"/>
    </source>
</evidence>
<name>A0A2K3YVE3_9STAP</name>
<dbReference type="HAMAP" id="MF_01894">
    <property type="entry name" value="Smc_prok"/>
    <property type="match status" value="1"/>
</dbReference>
<dbReference type="EMBL" id="PPRF01000014">
    <property type="protein sequence ID" value="PNZ29571.1"/>
    <property type="molecule type" value="Genomic_DNA"/>
</dbReference>
<accession>A0A2K3YVE3</accession>
<dbReference type="NCBIfam" id="TIGR02168">
    <property type="entry name" value="SMC_prok_B"/>
    <property type="match status" value="1"/>
</dbReference>
<dbReference type="OrthoDB" id="9808768at2"/>
<keyword evidence="10" id="KW-1185">Reference proteome</keyword>
<proteinExistence type="inferred from homology"/>
<dbReference type="InterPro" id="IPR010935">
    <property type="entry name" value="SMC_hinge"/>
</dbReference>
<keyword evidence="5 7" id="KW-0175">Coiled coil</keyword>
<comment type="domain">
    <text evidence="7">Contains large globular domains required for ATP hydrolysis at each terminus and a third globular domain forming a flexible hinge near the middle of the molecule. These domains are separated by coiled-coil structures.</text>
</comment>
<feature type="coiled-coil region" evidence="7">
    <location>
        <begin position="182"/>
        <end position="209"/>
    </location>
</feature>
<comment type="subcellular location">
    <subcellularLocation>
        <location evidence="1 7">Cytoplasm</location>
    </subcellularLocation>
</comment>
<dbReference type="InterPro" id="IPR027417">
    <property type="entry name" value="P-loop_NTPase"/>
</dbReference>
<evidence type="ECO:0000256" key="6">
    <source>
        <dbReference type="ARBA" id="ARBA00023125"/>
    </source>
</evidence>
<dbReference type="InterPro" id="IPR011890">
    <property type="entry name" value="SMC_prok"/>
</dbReference>
<dbReference type="Gene3D" id="1.20.1060.20">
    <property type="match status" value="1"/>
</dbReference>
<feature type="coiled-coil region" evidence="7">
    <location>
        <begin position="994"/>
        <end position="1031"/>
    </location>
</feature>
<dbReference type="FunFam" id="3.40.50.300:FF:000901">
    <property type="entry name" value="Chromosome partition protein Smc"/>
    <property type="match status" value="1"/>
</dbReference>
<comment type="caution">
    <text evidence="9">The sequence shown here is derived from an EMBL/GenBank/DDBJ whole genome shotgun (WGS) entry which is preliminary data.</text>
</comment>
<evidence type="ECO:0000259" key="8">
    <source>
        <dbReference type="SMART" id="SM00968"/>
    </source>
</evidence>
<dbReference type="GO" id="GO:0005524">
    <property type="term" value="F:ATP binding"/>
    <property type="evidence" value="ECO:0007669"/>
    <property type="project" value="UniProtKB-UniRule"/>
</dbReference>
<dbReference type="Gene3D" id="3.40.50.300">
    <property type="entry name" value="P-loop containing nucleotide triphosphate hydrolases"/>
    <property type="match status" value="2"/>
</dbReference>
<reference evidence="9 10" key="1">
    <citation type="submission" date="2017-08" db="EMBL/GenBank/DDBJ databases">
        <title>Draft genome sequences of 64 type strains of genus Staph aureus.</title>
        <authorList>
            <person name="Cole K."/>
            <person name="Golubchik T."/>
            <person name="Russell J."/>
            <person name="Foster D."/>
            <person name="Llewelyn M."/>
            <person name="Wilson D."/>
            <person name="Crook D."/>
            <person name="Paul J."/>
        </authorList>
    </citation>
    <scope>NUCLEOTIDE SEQUENCE [LARGE SCALE GENOMIC DNA]</scope>
    <source>
        <strain evidence="9 10">DSM 21968</strain>
    </source>
</reference>
<dbReference type="Proteomes" id="UP000242752">
    <property type="component" value="Unassembled WGS sequence"/>
</dbReference>
<keyword evidence="6 7" id="KW-0238">DNA-binding</keyword>
<comment type="similarity">
    <text evidence="7">Belongs to the SMC family.</text>
</comment>
<evidence type="ECO:0000313" key="10">
    <source>
        <dbReference type="Proteomes" id="UP000242752"/>
    </source>
</evidence>
<keyword evidence="2 7" id="KW-0963">Cytoplasm</keyword>
<dbReference type="FunFam" id="3.40.50.300:FF:000984">
    <property type="entry name" value="Chromosome partition protein Smc"/>
    <property type="match status" value="1"/>
</dbReference>
<gene>
    <name evidence="7 9" type="primary">smc</name>
    <name evidence="9" type="ORF">CD122_01925</name>
</gene>
<evidence type="ECO:0000256" key="7">
    <source>
        <dbReference type="HAMAP-Rule" id="MF_01894"/>
    </source>
</evidence>
<dbReference type="SUPFAM" id="SSF75553">
    <property type="entry name" value="Smc hinge domain"/>
    <property type="match status" value="1"/>
</dbReference>
<dbReference type="Pfam" id="PF02463">
    <property type="entry name" value="SMC_N"/>
    <property type="match status" value="2"/>
</dbReference>
<feature type="binding site" evidence="7">
    <location>
        <begin position="33"/>
        <end position="40"/>
    </location>
    <ligand>
        <name>ATP</name>
        <dbReference type="ChEBI" id="CHEBI:30616"/>
    </ligand>
</feature>
<dbReference type="GO" id="GO:0006260">
    <property type="term" value="P:DNA replication"/>
    <property type="evidence" value="ECO:0007669"/>
    <property type="project" value="UniProtKB-UniRule"/>
</dbReference>
<dbReference type="Gene3D" id="3.30.70.1620">
    <property type="match status" value="1"/>
</dbReference>
<keyword evidence="4 7" id="KW-0067">ATP-binding</keyword>
<dbReference type="GO" id="GO:0003677">
    <property type="term" value="F:DNA binding"/>
    <property type="evidence" value="ECO:0007669"/>
    <property type="project" value="UniProtKB-UniRule"/>
</dbReference>
<dbReference type="InterPro" id="IPR036277">
    <property type="entry name" value="SMC_hinge_sf"/>
</dbReference>
<dbReference type="InterPro" id="IPR024704">
    <property type="entry name" value="SMC"/>
</dbReference>
<feature type="coiled-coil region" evidence="7">
    <location>
        <begin position="672"/>
        <end position="911"/>
    </location>
</feature>
<evidence type="ECO:0000313" key="9">
    <source>
        <dbReference type="EMBL" id="PNZ29571.1"/>
    </source>
</evidence>
<feature type="coiled-coil region" evidence="7">
    <location>
        <begin position="235"/>
        <end position="455"/>
    </location>
</feature>
<dbReference type="GO" id="GO:0007059">
    <property type="term" value="P:chromosome segregation"/>
    <property type="evidence" value="ECO:0007669"/>
    <property type="project" value="UniProtKB-UniRule"/>
</dbReference>
<dbReference type="SUPFAM" id="SSF52540">
    <property type="entry name" value="P-loop containing nucleoside triphosphate hydrolases"/>
    <property type="match status" value="1"/>
</dbReference>
<dbReference type="GO" id="GO:0030261">
    <property type="term" value="P:chromosome condensation"/>
    <property type="evidence" value="ECO:0007669"/>
    <property type="project" value="InterPro"/>
</dbReference>
<dbReference type="GO" id="GO:0005737">
    <property type="term" value="C:cytoplasm"/>
    <property type="evidence" value="ECO:0007669"/>
    <property type="project" value="UniProtKB-SubCell"/>
</dbReference>
<dbReference type="PANTHER" id="PTHR43977">
    <property type="entry name" value="STRUCTURAL MAINTENANCE OF CHROMOSOMES PROTEIN 3"/>
    <property type="match status" value="1"/>
</dbReference>
<dbReference type="GO" id="GO:0016887">
    <property type="term" value="F:ATP hydrolysis activity"/>
    <property type="evidence" value="ECO:0007669"/>
    <property type="project" value="InterPro"/>
</dbReference>
<dbReference type="SMART" id="SM00968">
    <property type="entry name" value="SMC_hinge"/>
    <property type="match status" value="1"/>
</dbReference>
<evidence type="ECO:0000256" key="1">
    <source>
        <dbReference type="ARBA" id="ARBA00004496"/>
    </source>
</evidence>
<evidence type="ECO:0000256" key="2">
    <source>
        <dbReference type="ARBA" id="ARBA00022490"/>
    </source>
</evidence>
<dbReference type="GO" id="GO:0007062">
    <property type="term" value="P:sister chromatid cohesion"/>
    <property type="evidence" value="ECO:0007669"/>
    <property type="project" value="InterPro"/>
</dbReference>
<dbReference type="AlphaFoldDB" id="A0A2K3YVE3"/>
<dbReference type="Pfam" id="PF06470">
    <property type="entry name" value="SMC_hinge"/>
    <property type="match status" value="1"/>
</dbReference>
<sequence>MVYLKSIDAYGFKSFAEPTQIQFDKGVTAIVGPNGSGKSNITDAIKWVLGEQSARSLRGSKMEDIIFSGAKHRNAQNYAEVQLKLDNQQRLLNVDADEVVVTRRLYRSGESAYYLNNEQQRLKDITELFLDSGLGKEAFSIISQGRVDEVLNAKPIDRRQIIEESAGVLKYKKRKAVSLDKLEQTEDNLTRVEDILSDLEDRVEPLKEEAAIAKEYQALSEILQESDVCVTVHDIESYKSQIAQHDDDLNGLKSEQERVQSKKHHITRTIKTTKGERLEIDNQLEQLNAKLIEATEQVEKLTGQYHLIEERQKNQSQTNARIEEEQADLLAQQTQVQEELAQVQAQYAALKKQKQTLTQEVQTLENTLHQAQSATDEDVEQLKDQYYQLMTEQSDINNEIRFLTRTLAEHEKKQTRLDSRMTEAFAKLEDAQQQLSRIEREQQEKQQQLESVMTRSKQTEATLTEVKQVQAESEEKLHQAYRYNDKLKSRIDSMKVREDDLSFFYQGVKAVLKATDTLKGIHGAVAQKIDVPSEYTTAIETALGASMQHVIAADEASARQAIQYLKTKRLGRATFLPLSVIKSKQTDAYLIQKAQQHAGFIAVANDVVKTEKTYQHIIDHLLGRIFIVDTLKHANEVAQSIGYKVRIVTLDGDVVNPGGSMTGGGTAQRQSLLRQKDDVQQLEAQLADYQAKTQELERFCAAKKAEQAQHSDEYVKLQQQYNHLKHALHDLDLEHDRYQEVVQRLKHDHEAFEFEKNDGYQRAKGEATLAKQEQRKTEIAEQLAALDQQIKQLTTESKQGKAQYAECQQQLHQKQSDLAVVNERMRTQRQSETRLKQTLDQIADQQRKLEEQLAIINSDEVNDGSTLTNLKAEIDTTQQQKETLLGEQEGLRVKRQSIEQLIETNEHALEETHQHILTLENQYQEIKGAQSRLDVLIDHALDHLSSRYHMTYEHASKAYPLGDNDIEALRQKVKLTQMSIDELGPVNMNAVTQFEEVNERFTFLSEQRDDLREAKTTLEQLIDEMDQEVVTRFSETFHAIQGHFSEVFQTLFGGGQAELILTENDYLSAGVDIKVQPPGKKLQHLSLLSGGERALSAIALLFAILKVRSAPFVILDEVEAALDEANVIRYASYLKTLSEATQFIVITHRKGTMEMCDRLYGVTMQELGVSKLVSVNLNTIDEVMKEEQQ</sequence>
<protein>
    <recommendedName>
        <fullName evidence="7">Chromosome partition protein Smc</fullName>
    </recommendedName>
</protein>
<keyword evidence="3 7" id="KW-0547">Nucleotide-binding</keyword>
<dbReference type="Gene3D" id="1.10.287.1490">
    <property type="match status" value="2"/>
</dbReference>
<evidence type="ECO:0000256" key="5">
    <source>
        <dbReference type="ARBA" id="ARBA00023054"/>
    </source>
</evidence>
<dbReference type="PIRSF" id="PIRSF005719">
    <property type="entry name" value="SMC"/>
    <property type="match status" value="1"/>
</dbReference>
<evidence type="ECO:0000256" key="3">
    <source>
        <dbReference type="ARBA" id="ARBA00022741"/>
    </source>
</evidence>
<comment type="subunit">
    <text evidence="7">Homodimer.</text>
</comment>
<feature type="domain" description="SMC hinge" evidence="8">
    <location>
        <begin position="519"/>
        <end position="638"/>
    </location>
</feature>
<dbReference type="GO" id="GO:0005694">
    <property type="term" value="C:chromosome"/>
    <property type="evidence" value="ECO:0007669"/>
    <property type="project" value="InterPro"/>
</dbReference>